<evidence type="ECO:0000256" key="2">
    <source>
        <dbReference type="SAM" id="SignalP"/>
    </source>
</evidence>
<protein>
    <recommendedName>
        <fullName evidence="5">Transmembrane protein</fullName>
    </recommendedName>
</protein>
<feature type="signal peptide" evidence="2">
    <location>
        <begin position="1"/>
        <end position="18"/>
    </location>
</feature>
<sequence length="177" mass="18922">MRKIKLTATLLSAATLLAGCNPTYNWRDYRSPDAPYQVMFPAKPATHTRGVDLNGMKVEMTMTAAEVEGVMFAVGTGVAPDAAQAQAAVDAMRTAMLRNINATVERESASAASSGSPDSVRKSVDVDATGTGNGGPMKLSGHFESRGKRFYQVIVLGKEKDVAPEQSEQFMKSFTLL</sequence>
<evidence type="ECO:0008006" key="5">
    <source>
        <dbReference type="Google" id="ProtNLM"/>
    </source>
</evidence>
<evidence type="ECO:0000313" key="3">
    <source>
        <dbReference type="EMBL" id="MFC3460894.1"/>
    </source>
</evidence>
<proteinExistence type="predicted"/>
<dbReference type="RefSeq" id="WP_379737261.1">
    <property type="nucleotide sequence ID" value="NZ_JBHRVV010000001.1"/>
</dbReference>
<organism evidence="3 4">
    <name type="scientific">Massilia haematophila</name>
    <dbReference type="NCBI Taxonomy" id="457923"/>
    <lineage>
        <taxon>Bacteria</taxon>
        <taxon>Pseudomonadati</taxon>
        <taxon>Pseudomonadota</taxon>
        <taxon>Betaproteobacteria</taxon>
        <taxon>Burkholderiales</taxon>
        <taxon>Oxalobacteraceae</taxon>
        <taxon>Telluria group</taxon>
        <taxon>Massilia</taxon>
    </lineage>
</organism>
<feature type="region of interest" description="Disordered" evidence="1">
    <location>
        <begin position="105"/>
        <end position="141"/>
    </location>
</feature>
<reference evidence="4" key="1">
    <citation type="journal article" date="2019" name="Int. J. Syst. Evol. Microbiol.">
        <title>The Global Catalogue of Microorganisms (GCM) 10K type strain sequencing project: providing services to taxonomists for standard genome sequencing and annotation.</title>
        <authorList>
            <consortium name="The Broad Institute Genomics Platform"/>
            <consortium name="The Broad Institute Genome Sequencing Center for Infectious Disease"/>
            <person name="Wu L."/>
            <person name="Ma J."/>
        </authorList>
    </citation>
    <scope>NUCLEOTIDE SEQUENCE [LARGE SCALE GENOMIC DNA]</scope>
    <source>
        <strain evidence="4">CCM 7480</strain>
    </source>
</reference>
<evidence type="ECO:0000256" key="1">
    <source>
        <dbReference type="SAM" id="MobiDB-lite"/>
    </source>
</evidence>
<keyword evidence="4" id="KW-1185">Reference proteome</keyword>
<dbReference type="Proteomes" id="UP001595665">
    <property type="component" value="Unassembled WGS sequence"/>
</dbReference>
<feature type="chain" id="PRO_5045534188" description="Transmembrane protein" evidence="2">
    <location>
        <begin position="19"/>
        <end position="177"/>
    </location>
</feature>
<dbReference type="PROSITE" id="PS51257">
    <property type="entry name" value="PROKAR_LIPOPROTEIN"/>
    <property type="match status" value="1"/>
</dbReference>
<dbReference type="EMBL" id="JBHRVV010000001">
    <property type="protein sequence ID" value="MFC3460894.1"/>
    <property type="molecule type" value="Genomic_DNA"/>
</dbReference>
<keyword evidence="2" id="KW-0732">Signal</keyword>
<evidence type="ECO:0000313" key="4">
    <source>
        <dbReference type="Proteomes" id="UP001595665"/>
    </source>
</evidence>
<gene>
    <name evidence="3" type="ORF">ACFOPH_22065</name>
</gene>
<accession>A0ABV7PP05</accession>
<comment type="caution">
    <text evidence="3">The sequence shown here is derived from an EMBL/GenBank/DDBJ whole genome shotgun (WGS) entry which is preliminary data.</text>
</comment>
<name>A0ABV7PP05_9BURK</name>